<dbReference type="Proteomes" id="UP000054359">
    <property type="component" value="Unassembled WGS sequence"/>
</dbReference>
<reference evidence="1 2" key="1">
    <citation type="submission" date="2013-11" db="EMBL/GenBank/DDBJ databases">
        <title>Genome sequencing of Stegodyphus mimosarum.</title>
        <authorList>
            <person name="Bechsgaard J."/>
        </authorList>
    </citation>
    <scope>NUCLEOTIDE SEQUENCE [LARGE SCALE GENOMIC DNA]</scope>
</reference>
<evidence type="ECO:0000313" key="2">
    <source>
        <dbReference type="Proteomes" id="UP000054359"/>
    </source>
</evidence>
<proteinExistence type="predicted"/>
<protein>
    <submittedName>
        <fullName evidence="1">Uncharacterized protein</fullName>
    </submittedName>
</protein>
<dbReference type="PROSITE" id="PS51257">
    <property type="entry name" value="PROKAR_LIPOPROTEIN"/>
    <property type="match status" value="1"/>
</dbReference>
<feature type="non-terminal residue" evidence="1">
    <location>
        <position position="38"/>
    </location>
</feature>
<evidence type="ECO:0000313" key="1">
    <source>
        <dbReference type="EMBL" id="KFM64419.1"/>
    </source>
</evidence>
<accession>A0A087TH30</accession>
<organism evidence="1 2">
    <name type="scientific">Stegodyphus mimosarum</name>
    <name type="common">African social velvet spider</name>
    <dbReference type="NCBI Taxonomy" id="407821"/>
    <lineage>
        <taxon>Eukaryota</taxon>
        <taxon>Metazoa</taxon>
        <taxon>Ecdysozoa</taxon>
        <taxon>Arthropoda</taxon>
        <taxon>Chelicerata</taxon>
        <taxon>Arachnida</taxon>
        <taxon>Araneae</taxon>
        <taxon>Araneomorphae</taxon>
        <taxon>Entelegynae</taxon>
        <taxon>Eresoidea</taxon>
        <taxon>Eresidae</taxon>
        <taxon>Stegodyphus</taxon>
    </lineage>
</organism>
<keyword evidence="2" id="KW-1185">Reference proteome</keyword>
<dbReference type="EMBL" id="KK115206">
    <property type="protein sequence ID" value="KFM64419.1"/>
    <property type="molecule type" value="Genomic_DNA"/>
</dbReference>
<name>A0A087TH30_STEMI</name>
<sequence length="38" mass="4224">MYAFCRLSVETRVQTTSISQNSLSPGFFIYGSTGCHFS</sequence>
<dbReference type="AlphaFoldDB" id="A0A087TH30"/>
<gene>
    <name evidence="1" type="ORF">X975_17789</name>
</gene>